<dbReference type="PATRIC" id="fig|1036673.3.peg.2167"/>
<dbReference type="Proteomes" id="UP000006620">
    <property type="component" value="Chromosome"/>
</dbReference>
<dbReference type="SUPFAM" id="SSF55729">
    <property type="entry name" value="Acyl-CoA N-acyltransferases (Nat)"/>
    <property type="match status" value="2"/>
</dbReference>
<evidence type="ECO:0000313" key="5">
    <source>
        <dbReference type="Proteomes" id="UP000006620"/>
    </source>
</evidence>
<evidence type="ECO:0000313" key="4">
    <source>
        <dbReference type="EMBL" id="AEI40963.1"/>
    </source>
</evidence>
<keyword evidence="2" id="KW-0012">Acyltransferase</keyword>
<dbReference type="RefSeq" id="WP_013916124.1">
    <property type="nucleotide sequence ID" value="NC_015690.1"/>
</dbReference>
<dbReference type="HOGENOM" id="CLU_056890_3_0_9"/>
<dbReference type="KEGG" id="pms:KNP414_02402"/>
<feature type="domain" description="N-acetyltransferase" evidence="3">
    <location>
        <begin position="7"/>
        <end position="153"/>
    </location>
</feature>
<dbReference type="Pfam" id="PF13508">
    <property type="entry name" value="Acetyltransf_7"/>
    <property type="match status" value="1"/>
</dbReference>
<name>F8F5F2_PAEMK</name>
<dbReference type="InterPro" id="IPR050832">
    <property type="entry name" value="Bact_Acetyltransf"/>
</dbReference>
<evidence type="ECO:0000256" key="2">
    <source>
        <dbReference type="ARBA" id="ARBA00023315"/>
    </source>
</evidence>
<organism evidence="4 5">
    <name type="scientific">Paenibacillus mucilaginosus (strain KNP414)</name>
    <dbReference type="NCBI Taxonomy" id="1036673"/>
    <lineage>
        <taxon>Bacteria</taxon>
        <taxon>Bacillati</taxon>
        <taxon>Bacillota</taxon>
        <taxon>Bacilli</taxon>
        <taxon>Bacillales</taxon>
        <taxon>Paenibacillaceae</taxon>
        <taxon>Paenibacillus</taxon>
    </lineage>
</organism>
<dbReference type="Pfam" id="PF00583">
    <property type="entry name" value="Acetyltransf_1"/>
    <property type="match status" value="1"/>
</dbReference>
<feature type="domain" description="N-acetyltransferase" evidence="3">
    <location>
        <begin position="165"/>
        <end position="309"/>
    </location>
</feature>
<dbReference type="InterPro" id="IPR016181">
    <property type="entry name" value="Acyl_CoA_acyltransferase"/>
</dbReference>
<protein>
    <submittedName>
        <fullName evidence="4">Acetyltransferase (GNAT) family protein</fullName>
    </submittedName>
</protein>
<keyword evidence="1 4" id="KW-0808">Transferase</keyword>
<dbReference type="InterPro" id="IPR000182">
    <property type="entry name" value="GNAT_dom"/>
</dbReference>
<dbReference type="GO" id="GO:0016747">
    <property type="term" value="F:acyltransferase activity, transferring groups other than amino-acyl groups"/>
    <property type="evidence" value="ECO:0007669"/>
    <property type="project" value="InterPro"/>
</dbReference>
<accession>F8F5F2</accession>
<proteinExistence type="predicted"/>
<reference evidence="5" key="1">
    <citation type="submission" date="2011-06" db="EMBL/GenBank/DDBJ databases">
        <title>Complete genome sequence of Paenibacillus mucilaginosus KNP414.</title>
        <authorList>
            <person name="Wang J."/>
            <person name="Hu S."/>
            <person name="Hu X."/>
            <person name="Zhang B."/>
            <person name="Dong D."/>
            <person name="Zhang S."/>
            <person name="Zhao K."/>
            <person name="Wu D."/>
        </authorList>
    </citation>
    <scope>NUCLEOTIDE SEQUENCE [LARGE SCALE GENOMIC DNA]</scope>
    <source>
        <strain evidence="5">KNP414</strain>
    </source>
</reference>
<evidence type="ECO:0000256" key="1">
    <source>
        <dbReference type="ARBA" id="ARBA00022679"/>
    </source>
</evidence>
<dbReference type="PANTHER" id="PTHR43877">
    <property type="entry name" value="AMINOALKYLPHOSPHONATE N-ACETYLTRANSFERASE-RELATED-RELATED"/>
    <property type="match status" value="1"/>
</dbReference>
<reference evidence="4 5" key="2">
    <citation type="journal article" date="2013" name="Genome Announc.">
        <title>Genome Sequence of Growth-Improving Paenibacillus mucilaginosus Strain KNP414.</title>
        <authorList>
            <person name="Lu J.J."/>
            <person name="Wang J.F."/>
            <person name="Hu X.F."/>
        </authorList>
    </citation>
    <scope>NUCLEOTIDE SEQUENCE [LARGE SCALE GENOMIC DNA]</scope>
    <source>
        <strain evidence="4 5">KNP414</strain>
    </source>
</reference>
<dbReference type="Gene3D" id="3.40.630.30">
    <property type="match status" value="1"/>
</dbReference>
<dbReference type="PROSITE" id="PS51186">
    <property type="entry name" value="GNAT"/>
    <property type="match status" value="2"/>
</dbReference>
<evidence type="ECO:0000259" key="3">
    <source>
        <dbReference type="PROSITE" id="PS51186"/>
    </source>
</evidence>
<gene>
    <name evidence="4" type="ordered locus">KNP414_02402</name>
</gene>
<dbReference type="AlphaFoldDB" id="F8F5F2"/>
<sequence length="314" mass="34466">MMTPYPIRLRRPKPEDAAVVCDLVIACDVEDFGSPDFDLGELLDMWSGFDLQHNVWVAENAGGQIVGYAFLEEDSEEKLFSYGFVLPSARGTGVGTALLTAIESRADELAAASGRHKRLQNVVPTLREDAQTLLRTRGFVPVRLFKRMSIRLEAAPAAPDLPAGITLAPFLPGVDEQDLYAAYIEAFADHWDFAVPGFDTWAEQIDRPSFRPEWWLIARGRDGDIAGFALGRMREDTLYLNQIGVRRSCRGQGLGLALLQTAFHKAYAAGQPSISLGVDTSNPSGAFRLYEKAGMRVVYEVTVAEKTVQPGSPA</sequence>
<dbReference type="CDD" id="cd04301">
    <property type="entry name" value="NAT_SF"/>
    <property type="match status" value="2"/>
</dbReference>
<dbReference type="EMBL" id="CP002869">
    <property type="protein sequence ID" value="AEI40963.1"/>
    <property type="molecule type" value="Genomic_DNA"/>
</dbReference>